<proteinExistence type="predicted"/>
<evidence type="ECO:0000313" key="2">
    <source>
        <dbReference type="EMBL" id="RNA70113.1"/>
    </source>
</evidence>
<accession>A0A3M7TX86</accession>
<evidence type="ECO:0000313" key="3">
    <source>
        <dbReference type="Proteomes" id="UP000278746"/>
    </source>
</evidence>
<dbReference type="Proteomes" id="UP000278746">
    <property type="component" value="Unassembled WGS sequence"/>
</dbReference>
<feature type="transmembrane region" description="Helical" evidence="1">
    <location>
        <begin position="49"/>
        <end position="70"/>
    </location>
</feature>
<dbReference type="AlphaFoldDB" id="A0A3M7TX86"/>
<comment type="caution">
    <text evidence="2">The sequence shown here is derived from an EMBL/GenBank/DDBJ whole genome shotgun (WGS) entry which is preliminary data.</text>
</comment>
<sequence length="73" mass="8318">MEKVLFLEERKRNMAERLPAGLQVSSESTIVYAEEDKLVEGLDRLSKGLFTLLICLGGPYFLFVLIEAFLRLP</sequence>
<keyword evidence="3" id="KW-1185">Reference proteome</keyword>
<reference evidence="2 3" key="1">
    <citation type="submission" date="2018-10" db="EMBL/GenBank/DDBJ databases">
        <title>Bacillus Keqinensis sp. nov., a moderately halophilic bacterium isolated from a saline-alkaline lake.</title>
        <authorList>
            <person name="Wang H."/>
        </authorList>
    </citation>
    <scope>NUCLEOTIDE SEQUENCE [LARGE SCALE GENOMIC DNA]</scope>
    <source>
        <strain evidence="2 3">KQ-3</strain>
    </source>
</reference>
<organism evidence="2 3">
    <name type="scientific">Alteribacter keqinensis</name>
    <dbReference type="NCBI Taxonomy" id="2483800"/>
    <lineage>
        <taxon>Bacteria</taxon>
        <taxon>Bacillati</taxon>
        <taxon>Bacillota</taxon>
        <taxon>Bacilli</taxon>
        <taxon>Bacillales</taxon>
        <taxon>Bacillaceae</taxon>
        <taxon>Alteribacter</taxon>
    </lineage>
</organism>
<keyword evidence="1" id="KW-0812">Transmembrane</keyword>
<dbReference type="OrthoDB" id="9979240at2"/>
<gene>
    <name evidence="2" type="ORF">EBO34_09350</name>
</gene>
<dbReference type="EMBL" id="RHIB01000001">
    <property type="protein sequence ID" value="RNA70113.1"/>
    <property type="molecule type" value="Genomic_DNA"/>
</dbReference>
<protein>
    <submittedName>
        <fullName evidence="2">Uncharacterized protein</fullName>
    </submittedName>
</protein>
<dbReference type="RefSeq" id="WP_122897623.1">
    <property type="nucleotide sequence ID" value="NZ_RHIB01000001.1"/>
</dbReference>
<evidence type="ECO:0000256" key="1">
    <source>
        <dbReference type="SAM" id="Phobius"/>
    </source>
</evidence>
<keyword evidence="1" id="KW-1133">Transmembrane helix</keyword>
<keyword evidence="1" id="KW-0472">Membrane</keyword>
<name>A0A3M7TX86_9BACI</name>